<organism evidence="8 9">
    <name type="scientific">Salipaludibacillus agaradhaerens</name>
    <name type="common">Bacillus agaradhaerens</name>
    <dbReference type="NCBI Taxonomy" id="76935"/>
    <lineage>
        <taxon>Bacteria</taxon>
        <taxon>Bacillati</taxon>
        <taxon>Bacillota</taxon>
        <taxon>Bacilli</taxon>
        <taxon>Bacillales</taxon>
        <taxon>Bacillaceae</taxon>
    </lineage>
</organism>
<comment type="similarity">
    <text evidence="2 6">Belongs to the class-I pyridoxal-phosphate-dependent aminotransferase family.</text>
</comment>
<evidence type="ECO:0000256" key="4">
    <source>
        <dbReference type="ARBA" id="ARBA00022679"/>
    </source>
</evidence>
<evidence type="ECO:0000256" key="5">
    <source>
        <dbReference type="ARBA" id="ARBA00022898"/>
    </source>
</evidence>
<gene>
    <name evidence="8" type="ORF">HXA33_07665</name>
</gene>
<name>A0A9Q4B147_SALAG</name>
<keyword evidence="9" id="KW-1185">Reference proteome</keyword>
<evidence type="ECO:0000256" key="6">
    <source>
        <dbReference type="RuleBase" id="RU000481"/>
    </source>
</evidence>
<sequence length="386" mass="43079">MEAKLNTNVKTIQISGIRQFFNRVQDFPDAVQLTLGQPDFPTPDHVKAAAKEAIDSNKTTYTPNAGLLELRKYACDYVLKKYALHYDPVTEIIVTNGASQGIDVTMRTILEPGDRVLIPAPVYPAYEPIIRLCGAEPIFIDTTHSAFKLTVSQLKAHMDPKVKAIILPYPSNPTGAVLSEKELANLAEYLQKIDVFVVADEIYSELNYNKTHQSIATMEGMRDKTIVINGLSKSHAMTGWRVGFVFAPALITQHLVKVHQYNVSCASSISQYAAIEAVKNGTQDSDFMRKQYKERLEFVIERLQSIGIPVIIPEGAFYVFPSIKASGLSSFDFALRLLEEERLAVVPGDAFSSFGEGYIRLSYAYALNELEEALLRLEKFWGKVIN</sequence>
<dbReference type="GO" id="GO:0030170">
    <property type="term" value="F:pyridoxal phosphate binding"/>
    <property type="evidence" value="ECO:0007669"/>
    <property type="project" value="InterPro"/>
</dbReference>
<dbReference type="InterPro" id="IPR004838">
    <property type="entry name" value="NHTrfase_class1_PyrdxlP-BS"/>
</dbReference>
<dbReference type="Pfam" id="PF00155">
    <property type="entry name" value="Aminotran_1_2"/>
    <property type="match status" value="1"/>
</dbReference>
<dbReference type="Gene3D" id="3.40.640.10">
    <property type="entry name" value="Type I PLP-dependent aspartate aminotransferase-like (Major domain)"/>
    <property type="match status" value="1"/>
</dbReference>
<protein>
    <recommendedName>
        <fullName evidence="6">Aminotransferase</fullName>
        <ecNumber evidence="6">2.6.1.-</ecNumber>
    </recommendedName>
</protein>
<dbReference type="PANTHER" id="PTHR46383:SF4">
    <property type="entry name" value="AMINOTRANSFERASE"/>
    <property type="match status" value="1"/>
</dbReference>
<dbReference type="NCBIfam" id="NF005817">
    <property type="entry name" value="PRK07683.1"/>
    <property type="match status" value="1"/>
</dbReference>
<keyword evidence="3 6" id="KW-0032">Aminotransferase</keyword>
<dbReference type="EC" id="2.6.1.-" evidence="6"/>
<feature type="domain" description="Aminotransferase class I/classII large" evidence="7">
    <location>
        <begin position="29"/>
        <end position="375"/>
    </location>
</feature>
<dbReference type="PROSITE" id="PS00105">
    <property type="entry name" value="AA_TRANSFER_CLASS_1"/>
    <property type="match status" value="1"/>
</dbReference>
<evidence type="ECO:0000259" key="7">
    <source>
        <dbReference type="Pfam" id="PF00155"/>
    </source>
</evidence>
<dbReference type="Proteomes" id="UP001057753">
    <property type="component" value="Unassembled WGS sequence"/>
</dbReference>
<dbReference type="PANTHER" id="PTHR46383">
    <property type="entry name" value="ASPARTATE AMINOTRANSFERASE"/>
    <property type="match status" value="1"/>
</dbReference>
<evidence type="ECO:0000256" key="1">
    <source>
        <dbReference type="ARBA" id="ARBA00001933"/>
    </source>
</evidence>
<comment type="caution">
    <text evidence="8">The sequence shown here is derived from an EMBL/GenBank/DDBJ whole genome shotgun (WGS) entry which is preliminary data.</text>
</comment>
<reference evidence="8" key="1">
    <citation type="submission" date="2020-06" db="EMBL/GenBank/DDBJ databases">
        <title>Insight into the genomes of haloalkaliphilic bacilli from Kenyan soda lakes.</title>
        <authorList>
            <person name="Mwirichia R."/>
            <person name="Villamizar G.C."/>
            <person name="Poehlein A."/>
            <person name="Mugweru J."/>
            <person name="Kipnyargis A."/>
            <person name="Kiplimo D."/>
            <person name="Orwa P."/>
            <person name="Daniel R."/>
        </authorList>
    </citation>
    <scope>NUCLEOTIDE SEQUENCE</scope>
    <source>
        <strain evidence="8">B1096_S55</strain>
    </source>
</reference>
<dbReference type="InterPro" id="IPR004839">
    <property type="entry name" value="Aminotransferase_I/II_large"/>
</dbReference>
<dbReference type="Gene3D" id="3.90.1150.10">
    <property type="entry name" value="Aspartate Aminotransferase, domain 1"/>
    <property type="match status" value="1"/>
</dbReference>
<dbReference type="FunFam" id="3.40.640.10:FF:000033">
    <property type="entry name" value="Aspartate aminotransferase"/>
    <property type="match status" value="1"/>
</dbReference>
<evidence type="ECO:0000313" key="8">
    <source>
        <dbReference type="EMBL" id="MCR6096427.1"/>
    </source>
</evidence>
<dbReference type="GO" id="GO:0008483">
    <property type="term" value="F:transaminase activity"/>
    <property type="evidence" value="ECO:0007669"/>
    <property type="project" value="UniProtKB-KW"/>
</dbReference>
<dbReference type="PRINTS" id="PR00753">
    <property type="entry name" value="ACCSYNTHASE"/>
</dbReference>
<evidence type="ECO:0000313" key="9">
    <source>
        <dbReference type="Proteomes" id="UP001057753"/>
    </source>
</evidence>
<comment type="cofactor">
    <cofactor evidence="1 6">
        <name>pyridoxal 5'-phosphate</name>
        <dbReference type="ChEBI" id="CHEBI:597326"/>
    </cofactor>
</comment>
<proteinExistence type="inferred from homology"/>
<accession>A0A9Q4B147</accession>
<evidence type="ECO:0000256" key="2">
    <source>
        <dbReference type="ARBA" id="ARBA00007441"/>
    </source>
</evidence>
<dbReference type="InterPro" id="IPR015421">
    <property type="entry name" value="PyrdxlP-dep_Trfase_major"/>
</dbReference>
<dbReference type="InterPro" id="IPR050596">
    <property type="entry name" value="AspAT/PAT-like"/>
</dbReference>
<dbReference type="EMBL" id="JABXYM010000001">
    <property type="protein sequence ID" value="MCR6096427.1"/>
    <property type="molecule type" value="Genomic_DNA"/>
</dbReference>
<dbReference type="RefSeq" id="WP_257821039.1">
    <property type="nucleotide sequence ID" value="NZ_JABXYM010000001.1"/>
</dbReference>
<keyword evidence="4 6" id="KW-0808">Transferase</keyword>
<dbReference type="AlphaFoldDB" id="A0A9Q4B147"/>
<dbReference type="SUPFAM" id="SSF53383">
    <property type="entry name" value="PLP-dependent transferases"/>
    <property type="match status" value="1"/>
</dbReference>
<dbReference type="CDD" id="cd00609">
    <property type="entry name" value="AAT_like"/>
    <property type="match status" value="1"/>
</dbReference>
<keyword evidence="5" id="KW-0663">Pyridoxal phosphate</keyword>
<dbReference type="InterPro" id="IPR015422">
    <property type="entry name" value="PyrdxlP-dep_Trfase_small"/>
</dbReference>
<dbReference type="GO" id="GO:0006520">
    <property type="term" value="P:amino acid metabolic process"/>
    <property type="evidence" value="ECO:0007669"/>
    <property type="project" value="InterPro"/>
</dbReference>
<dbReference type="InterPro" id="IPR015424">
    <property type="entry name" value="PyrdxlP-dep_Trfase"/>
</dbReference>
<evidence type="ECO:0000256" key="3">
    <source>
        <dbReference type="ARBA" id="ARBA00022576"/>
    </source>
</evidence>